<feature type="transmembrane region" description="Helical" evidence="1">
    <location>
        <begin position="108"/>
        <end position="126"/>
    </location>
</feature>
<evidence type="ECO:0000256" key="1">
    <source>
        <dbReference type="SAM" id="Phobius"/>
    </source>
</evidence>
<protein>
    <submittedName>
        <fullName evidence="2">Uncharacterized protein</fullName>
    </submittedName>
</protein>
<dbReference type="STRING" id="321339.SAMN05444340_102239"/>
<evidence type="ECO:0000313" key="3">
    <source>
        <dbReference type="Proteomes" id="UP000199286"/>
    </source>
</evidence>
<dbReference type="RefSeq" id="WP_089879353.1">
    <property type="nucleotide sequence ID" value="NZ_FNPF01000002.1"/>
</dbReference>
<name>A0A1H3GBR9_9RHOB</name>
<gene>
    <name evidence="2" type="ORF">SAMN05444340_102239</name>
</gene>
<evidence type="ECO:0000313" key="2">
    <source>
        <dbReference type="EMBL" id="SDY00088.1"/>
    </source>
</evidence>
<keyword evidence="3" id="KW-1185">Reference proteome</keyword>
<keyword evidence="1" id="KW-0812">Transmembrane</keyword>
<keyword evidence="1" id="KW-0472">Membrane</keyword>
<dbReference type="OrthoDB" id="7874179at2"/>
<reference evidence="2 3" key="1">
    <citation type="submission" date="2016-10" db="EMBL/GenBank/DDBJ databases">
        <authorList>
            <person name="de Groot N.N."/>
        </authorList>
    </citation>
    <scope>NUCLEOTIDE SEQUENCE [LARGE SCALE GENOMIC DNA]</scope>
    <source>
        <strain evidence="2 3">DSM 26880</strain>
    </source>
</reference>
<dbReference type="AlphaFoldDB" id="A0A1H3GBR9"/>
<accession>A0A1H3GBR9</accession>
<proteinExistence type="predicted"/>
<sequence>MNFLPDPDPVVLAFFFIRKFVYLEVLAVLALLRVVVGSGLSRWPAVVALALCLGGILTTFAPALGLTESPLYTWSARAMAGGGGMAVLLLPSVLMAISALLPGARWRWIDLVHAAMLAGLLGLWWWTS</sequence>
<feature type="transmembrane region" description="Helical" evidence="1">
    <location>
        <begin position="78"/>
        <end position="101"/>
    </location>
</feature>
<feature type="transmembrane region" description="Helical" evidence="1">
    <location>
        <begin position="12"/>
        <end position="36"/>
    </location>
</feature>
<feature type="transmembrane region" description="Helical" evidence="1">
    <location>
        <begin position="43"/>
        <end position="66"/>
    </location>
</feature>
<keyword evidence="1" id="KW-1133">Transmembrane helix</keyword>
<dbReference type="Proteomes" id="UP000199286">
    <property type="component" value="Unassembled WGS sequence"/>
</dbReference>
<dbReference type="EMBL" id="FNPF01000002">
    <property type="protein sequence ID" value="SDY00088.1"/>
    <property type="molecule type" value="Genomic_DNA"/>
</dbReference>
<organism evidence="2 3">
    <name type="scientific">Citreimonas salinaria</name>
    <dbReference type="NCBI Taxonomy" id="321339"/>
    <lineage>
        <taxon>Bacteria</taxon>
        <taxon>Pseudomonadati</taxon>
        <taxon>Pseudomonadota</taxon>
        <taxon>Alphaproteobacteria</taxon>
        <taxon>Rhodobacterales</taxon>
        <taxon>Roseobacteraceae</taxon>
        <taxon>Citreimonas</taxon>
    </lineage>
</organism>